<name>A0A7H1N0R3_9PROT</name>
<gene>
    <name evidence="2" type="ORF">HQ394_08170</name>
</gene>
<evidence type="ECO:0000313" key="2">
    <source>
        <dbReference type="EMBL" id="QNT69299.1"/>
    </source>
</evidence>
<feature type="transmembrane region" description="Helical" evidence="1">
    <location>
        <begin position="87"/>
        <end position="106"/>
    </location>
</feature>
<keyword evidence="1" id="KW-1133">Transmembrane helix</keyword>
<dbReference type="Proteomes" id="UP000516369">
    <property type="component" value="Chromosome"/>
</dbReference>
<organism evidence="2 3">
    <name type="scientific">Defluviicoccus vanus</name>
    <dbReference type="NCBI Taxonomy" id="111831"/>
    <lineage>
        <taxon>Bacteria</taxon>
        <taxon>Pseudomonadati</taxon>
        <taxon>Pseudomonadota</taxon>
        <taxon>Alphaproteobacteria</taxon>
        <taxon>Rhodospirillales</taxon>
        <taxon>Rhodospirillaceae</taxon>
        <taxon>Defluviicoccus</taxon>
    </lineage>
</organism>
<dbReference type="EMBL" id="CP053923">
    <property type="protein sequence ID" value="QNT69299.1"/>
    <property type="molecule type" value="Genomic_DNA"/>
</dbReference>
<dbReference type="KEGG" id="dvn:HQ394_08170"/>
<protein>
    <recommendedName>
        <fullName evidence="4">DUF1269 domain-containing protein</fullName>
    </recommendedName>
</protein>
<accession>A0A7H1N0R3</accession>
<evidence type="ECO:0008006" key="4">
    <source>
        <dbReference type="Google" id="ProtNLM"/>
    </source>
</evidence>
<feature type="transmembrane region" description="Helical" evidence="1">
    <location>
        <begin position="112"/>
        <end position="134"/>
    </location>
</feature>
<dbReference type="AlphaFoldDB" id="A0A7H1N0R3"/>
<reference evidence="2 3" key="1">
    <citation type="submission" date="2020-05" db="EMBL/GenBank/DDBJ databases">
        <title>Complete closed genome sequence of Defluviicoccus vanus.</title>
        <authorList>
            <person name="Bessarab I."/>
            <person name="Arumugam K."/>
            <person name="Maszenan A.M."/>
            <person name="Seviour R.J."/>
            <person name="Williams R.B."/>
        </authorList>
    </citation>
    <scope>NUCLEOTIDE SEQUENCE [LARGE SCALE GENOMIC DNA]</scope>
    <source>
        <strain evidence="2 3">Ben 114</strain>
    </source>
</reference>
<proteinExistence type="predicted"/>
<evidence type="ECO:0000256" key="1">
    <source>
        <dbReference type="SAM" id="Phobius"/>
    </source>
</evidence>
<keyword evidence="1" id="KW-0472">Membrane</keyword>
<sequence>MTKAAAGGLASVREAVGVFHEWKSLQAAVDELMGNGFDRSEISLLAGEKTVEEKLGHIYEKVAELEDDATVPRVAFLGRDSVTEAKAFTVTGLGYLGAVAAIGTIVASGGSLALLIGGAAAMGGGGMLLGRWLAKAIGRDRAASIEAQLNKGGLLLWVRTKDAEHERRAIGILAKHQAEDVHVHDVVTDTAPAVDPLVGLQPDPFLPGART</sequence>
<keyword evidence="3" id="KW-1185">Reference proteome</keyword>
<keyword evidence="1" id="KW-0812">Transmembrane</keyword>
<evidence type="ECO:0000313" key="3">
    <source>
        <dbReference type="Proteomes" id="UP000516369"/>
    </source>
</evidence>